<feature type="transmembrane region" description="Helical" evidence="8">
    <location>
        <begin position="297"/>
        <end position="315"/>
    </location>
</feature>
<feature type="domain" description="Glycosyltransferase RgtA/B/C/D-like" evidence="9">
    <location>
        <begin position="60"/>
        <end position="228"/>
    </location>
</feature>
<keyword evidence="5 8" id="KW-0812">Transmembrane</keyword>
<evidence type="ECO:0000256" key="8">
    <source>
        <dbReference type="SAM" id="Phobius"/>
    </source>
</evidence>
<evidence type="ECO:0000256" key="4">
    <source>
        <dbReference type="ARBA" id="ARBA00022679"/>
    </source>
</evidence>
<keyword evidence="7 8" id="KW-0472">Membrane</keyword>
<feature type="transmembrane region" description="Helical" evidence="8">
    <location>
        <begin position="167"/>
        <end position="198"/>
    </location>
</feature>
<evidence type="ECO:0000256" key="7">
    <source>
        <dbReference type="ARBA" id="ARBA00023136"/>
    </source>
</evidence>
<dbReference type="GO" id="GO:0005886">
    <property type="term" value="C:plasma membrane"/>
    <property type="evidence" value="ECO:0007669"/>
    <property type="project" value="UniProtKB-SubCell"/>
</dbReference>
<evidence type="ECO:0000259" key="9">
    <source>
        <dbReference type="Pfam" id="PF13231"/>
    </source>
</evidence>
<dbReference type="AlphaFoldDB" id="A0A8E6B9L0"/>
<dbReference type="GO" id="GO:0009103">
    <property type="term" value="P:lipopolysaccharide biosynthetic process"/>
    <property type="evidence" value="ECO:0007669"/>
    <property type="project" value="UniProtKB-ARBA"/>
</dbReference>
<dbReference type="KEGG" id="tsph:KIH39_03945"/>
<gene>
    <name evidence="10" type="ORF">KIH39_03945</name>
</gene>
<keyword evidence="2" id="KW-1003">Cell membrane</keyword>
<feature type="transmembrane region" description="Helical" evidence="8">
    <location>
        <begin position="353"/>
        <end position="373"/>
    </location>
</feature>
<feature type="transmembrane region" description="Helical" evidence="8">
    <location>
        <begin position="12"/>
        <end position="33"/>
    </location>
</feature>
<keyword evidence="3" id="KW-0328">Glycosyltransferase</keyword>
<dbReference type="InterPro" id="IPR050297">
    <property type="entry name" value="LipidA_mod_glycosyltrf_83"/>
</dbReference>
<feature type="transmembrane region" description="Helical" evidence="8">
    <location>
        <begin position="88"/>
        <end position="106"/>
    </location>
</feature>
<feature type="transmembrane region" description="Helical" evidence="8">
    <location>
        <begin position="264"/>
        <end position="285"/>
    </location>
</feature>
<feature type="transmembrane region" description="Helical" evidence="8">
    <location>
        <begin position="118"/>
        <end position="138"/>
    </location>
</feature>
<evidence type="ECO:0000256" key="3">
    <source>
        <dbReference type="ARBA" id="ARBA00022676"/>
    </source>
</evidence>
<keyword evidence="6 8" id="KW-1133">Transmembrane helix</keyword>
<dbReference type="Proteomes" id="UP000676194">
    <property type="component" value="Chromosome"/>
</dbReference>
<evidence type="ECO:0000256" key="5">
    <source>
        <dbReference type="ARBA" id="ARBA00022692"/>
    </source>
</evidence>
<dbReference type="GO" id="GO:0016763">
    <property type="term" value="F:pentosyltransferase activity"/>
    <property type="evidence" value="ECO:0007669"/>
    <property type="project" value="TreeGrafter"/>
</dbReference>
<organism evidence="10 11">
    <name type="scientific">Telmatocola sphagniphila</name>
    <dbReference type="NCBI Taxonomy" id="1123043"/>
    <lineage>
        <taxon>Bacteria</taxon>
        <taxon>Pseudomonadati</taxon>
        <taxon>Planctomycetota</taxon>
        <taxon>Planctomycetia</taxon>
        <taxon>Gemmatales</taxon>
        <taxon>Gemmataceae</taxon>
    </lineage>
</organism>
<dbReference type="InterPro" id="IPR038731">
    <property type="entry name" value="RgtA/B/C-like"/>
</dbReference>
<dbReference type="PANTHER" id="PTHR33908:SF11">
    <property type="entry name" value="MEMBRANE PROTEIN"/>
    <property type="match status" value="1"/>
</dbReference>
<feature type="transmembrane region" description="Helical" evidence="8">
    <location>
        <begin position="321"/>
        <end position="341"/>
    </location>
</feature>
<evidence type="ECO:0000313" key="10">
    <source>
        <dbReference type="EMBL" id="QVL33078.1"/>
    </source>
</evidence>
<evidence type="ECO:0000256" key="2">
    <source>
        <dbReference type="ARBA" id="ARBA00022475"/>
    </source>
</evidence>
<keyword evidence="11" id="KW-1185">Reference proteome</keyword>
<dbReference type="EMBL" id="CP074694">
    <property type="protein sequence ID" value="QVL33078.1"/>
    <property type="molecule type" value="Genomic_DNA"/>
</dbReference>
<evidence type="ECO:0000256" key="6">
    <source>
        <dbReference type="ARBA" id="ARBA00022989"/>
    </source>
</evidence>
<comment type="subcellular location">
    <subcellularLocation>
        <location evidence="1">Cell membrane</location>
        <topology evidence="1">Multi-pass membrane protein</topology>
    </subcellularLocation>
</comment>
<evidence type="ECO:0000256" key="1">
    <source>
        <dbReference type="ARBA" id="ARBA00004651"/>
    </source>
</evidence>
<feature type="transmembrane region" description="Helical" evidence="8">
    <location>
        <begin position="210"/>
        <end position="230"/>
    </location>
</feature>
<name>A0A8E6B9L0_9BACT</name>
<keyword evidence="4" id="KW-0808">Transferase</keyword>
<protein>
    <submittedName>
        <fullName evidence="10">Glycosyltransferase family 39 protein</fullName>
    </submittedName>
</protein>
<sequence length="545" mass="61063">MSTENISEARRWRLLAAFLIAALTILRIIYLGYFCSFDLAPDEAHYWDWARNLDWSYYSKGPGVAWLIHASLSLFGSLSISLTGSELLAVRLPSVICGTLLLVALYKLTTRIYGNEKLAFLLIALASTLPVISAGSLLMTIDSPFVCAWSWALFFGYKAIFENSRISWLLLGLLVGAGILAKYTMALWFFSVGCFFLFTPTFRYQLGRRGIWIAGLISLLCCLPIFYWNWKNDWVTFKHVAVQAGVPMAQKNTGIRWLGPLEFLGGQLALMIGYWFVAWFAAMIVNRPGKQTDPKKLFLWWMSVPTVALFAGVTFKAAGQINWPVAAYISGMILTVGWLYEQWTSADLRFAKISRFGTYVAASIGLLLTAVVLDSRPYRAAVSPLVKAPTAADPFPIRKFDPTCRLRGWKYLAGEIDQIREELLKSDGAEPTIAGFSWMTPGLVGFFCKNHPSVFTIGPVFGDRHSQYDLWHPNPLADAQVFMGKTFVVVGTGSPDLTKAFDQVTPPRQVIYREDGQPISGWTIWVCRGYRGFDSVILDKSKTTY</sequence>
<evidence type="ECO:0000313" key="11">
    <source>
        <dbReference type="Proteomes" id="UP000676194"/>
    </source>
</evidence>
<reference evidence="10" key="1">
    <citation type="submission" date="2021-05" db="EMBL/GenBank/DDBJ databases">
        <title>Complete genome sequence of the cellulolytic planctomycete Telmatocola sphagniphila SP2T and characterization of the first cellulase from planctomycetes.</title>
        <authorList>
            <person name="Rakitin A.L."/>
            <person name="Beletsky A.V."/>
            <person name="Naumoff D.G."/>
            <person name="Kulichevskaya I.S."/>
            <person name="Mardanov A.V."/>
            <person name="Ravin N.V."/>
            <person name="Dedysh S.N."/>
        </authorList>
    </citation>
    <scope>NUCLEOTIDE SEQUENCE</scope>
    <source>
        <strain evidence="10">SP2T</strain>
    </source>
</reference>
<dbReference type="RefSeq" id="WP_213497968.1">
    <property type="nucleotide sequence ID" value="NZ_CP074694.1"/>
</dbReference>
<accession>A0A8E6B9L0</accession>
<proteinExistence type="predicted"/>
<dbReference type="Pfam" id="PF13231">
    <property type="entry name" value="PMT_2"/>
    <property type="match status" value="1"/>
</dbReference>
<dbReference type="PANTHER" id="PTHR33908">
    <property type="entry name" value="MANNOSYLTRANSFERASE YKCB-RELATED"/>
    <property type="match status" value="1"/>
</dbReference>